<dbReference type="Proteomes" id="UP000789366">
    <property type="component" value="Unassembled WGS sequence"/>
</dbReference>
<feature type="non-terminal residue" evidence="1">
    <location>
        <position position="282"/>
    </location>
</feature>
<gene>
    <name evidence="1" type="ORF">SPELUC_LOCUS6127</name>
</gene>
<sequence>MSQSSNNSETETQVSTIKSDVVLSKKEQFWWFRENKNTNYRRPIMYHEYDHILEYTQIKLSDKHNALLNKQRRDFLKQHKFVLDKDNNIIEENNRLDFLLCKFKMCDKNTKQLVAKSLTLQTPEKFFTMYCNAQHDFYIDEREIIHVVKKDDDKVLAIFLKCVLKRYLKDNEKKHRFNMCPCCGKLNFCFIEKMVSFGHENEYEQELSQETLNPCDVYNSPYTNRVSDRKFKMRFFDHEDLAQFFNKYSISRKFETYFCKHKNYTVYYKNSNKVVRVYKEED</sequence>
<evidence type="ECO:0000313" key="2">
    <source>
        <dbReference type="Proteomes" id="UP000789366"/>
    </source>
</evidence>
<reference evidence="1" key="1">
    <citation type="submission" date="2021-06" db="EMBL/GenBank/DDBJ databases">
        <authorList>
            <person name="Kallberg Y."/>
            <person name="Tangrot J."/>
            <person name="Rosling A."/>
        </authorList>
    </citation>
    <scope>NUCLEOTIDE SEQUENCE</scope>
    <source>
        <strain evidence="1">28 12/20/2015</strain>
    </source>
</reference>
<name>A0ACA9MCM3_9GLOM</name>
<dbReference type="EMBL" id="CAJVPW010006914">
    <property type="protein sequence ID" value="CAG8574677.1"/>
    <property type="molecule type" value="Genomic_DNA"/>
</dbReference>
<accession>A0ACA9MCM3</accession>
<comment type="caution">
    <text evidence="1">The sequence shown here is derived from an EMBL/GenBank/DDBJ whole genome shotgun (WGS) entry which is preliminary data.</text>
</comment>
<organism evidence="1 2">
    <name type="scientific">Cetraspora pellucida</name>
    <dbReference type="NCBI Taxonomy" id="1433469"/>
    <lineage>
        <taxon>Eukaryota</taxon>
        <taxon>Fungi</taxon>
        <taxon>Fungi incertae sedis</taxon>
        <taxon>Mucoromycota</taxon>
        <taxon>Glomeromycotina</taxon>
        <taxon>Glomeromycetes</taxon>
        <taxon>Diversisporales</taxon>
        <taxon>Gigasporaceae</taxon>
        <taxon>Cetraspora</taxon>
    </lineage>
</organism>
<keyword evidence="2" id="KW-1185">Reference proteome</keyword>
<evidence type="ECO:0000313" key="1">
    <source>
        <dbReference type="EMBL" id="CAG8574677.1"/>
    </source>
</evidence>
<proteinExistence type="predicted"/>
<protein>
    <submittedName>
        <fullName evidence="1">14733_t:CDS:1</fullName>
    </submittedName>
</protein>